<dbReference type="RefSeq" id="WP_055747677.1">
    <property type="nucleotide sequence ID" value="NZ_LJJB01000013.1"/>
</dbReference>
<evidence type="ECO:0000256" key="2">
    <source>
        <dbReference type="ARBA" id="ARBA00023163"/>
    </source>
</evidence>
<name>A0ABR5N3J9_BRECH</name>
<dbReference type="InterPro" id="IPR026881">
    <property type="entry name" value="WYL_dom"/>
</dbReference>
<dbReference type="InterPro" id="IPR036390">
    <property type="entry name" value="WH_DNA-bd_sf"/>
</dbReference>
<protein>
    <submittedName>
        <fullName evidence="4">Transcriptional regulator</fullName>
    </submittedName>
</protein>
<dbReference type="InterPro" id="IPR051534">
    <property type="entry name" value="CBASS_pafABC_assoc_protein"/>
</dbReference>
<evidence type="ECO:0000313" key="4">
    <source>
        <dbReference type="EMBL" id="KQL45078.1"/>
    </source>
</evidence>
<dbReference type="PIRSF" id="PIRSF016838">
    <property type="entry name" value="PafC"/>
    <property type="match status" value="1"/>
</dbReference>
<reference evidence="4 5" key="1">
    <citation type="submission" date="2015-09" db="EMBL/GenBank/DDBJ databases">
        <title>Genome sequencing project for genomic taxonomy and phylogenomics of Bacillus-like bacteria.</title>
        <authorList>
            <person name="Liu B."/>
            <person name="Wang J."/>
            <person name="Zhu Y."/>
            <person name="Liu G."/>
            <person name="Chen Q."/>
            <person name="Chen Z."/>
            <person name="Lan J."/>
            <person name="Che J."/>
            <person name="Ge C."/>
            <person name="Shi H."/>
            <person name="Pan Z."/>
            <person name="Liu X."/>
        </authorList>
    </citation>
    <scope>NUCLEOTIDE SEQUENCE [LARGE SCALE GENOMIC DNA]</scope>
    <source>
        <strain evidence="4 5">DSM 8552</strain>
    </source>
</reference>
<dbReference type="SUPFAM" id="SSF46785">
    <property type="entry name" value="Winged helix' DNA-binding domain"/>
    <property type="match status" value="1"/>
</dbReference>
<dbReference type="PANTHER" id="PTHR34580:SF1">
    <property type="entry name" value="PROTEIN PAFC"/>
    <property type="match status" value="1"/>
</dbReference>
<gene>
    <name evidence="4" type="ORF">AN963_27610</name>
</gene>
<evidence type="ECO:0000259" key="3">
    <source>
        <dbReference type="PROSITE" id="PS51000"/>
    </source>
</evidence>
<dbReference type="PROSITE" id="PS52050">
    <property type="entry name" value="WYL"/>
    <property type="match status" value="1"/>
</dbReference>
<dbReference type="Pfam" id="PF13280">
    <property type="entry name" value="WYL"/>
    <property type="match status" value="1"/>
</dbReference>
<dbReference type="InterPro" id="IPR013196">
    <property type="entry name" value="HTH_11"/>
</dbReference>
<keyword evidence="1" id="KW-0805">Transcription regulation</keyword>
<dbReference type="Gene3D" id="1.10.10.10">
    <property type="entry name" value="Winged helix-like DNA-binding domain superfamily/Winged helix DNA-binding domain"/>
    <property type="match status" value="1"/>
</dbReference>
<dbReference type="PANTHER" id="PTHR34580">
    <property type="match status" value="1"/>
</dbReference>
<keyword evidence="5" id="KW-1185">Reference proteome</keyword>
<dbReference type="PROSITE" id="PS51000">
    <property type="entry name" value="HTH_DEOR_2"/>
    <property type="match status" value="1"/>
</dbReference>
<comment type="caution">
    <text evidence="4">The sequence shown here is derived from an EMBL/GenBank/DDBJ whole genome shotgun (WGS) entry which is preliminary data.</text>
</comment>
<organism evidence="4 5">
    <name type="scientific">Brevibacillus choshinensis</name>
    <dbReference type="NCBI Taxonomy" id="54911"/>
    <lineage>
        <taxon>Bacteria</taxon>
        <taxon>Bacillati</taxon>
        <taxon>Bacillota</taxon>
        <taxon>Bacilli</taxon>
        <taxon>Bacillales</taxon>
        <taxon>Paenibacillaceae</taxon>
        <taxon>Brevibacillus</taxon>
    </lineage>
</organism>
<evidence type="ECO:0000313" key="5">
    <source>
        <dbReference type="Proteomes" id="UP000051063"/>
    </source>
</evidence>
<proteinExistence type="predicted"/>
<keyword evidence="2" id="KW-0804">Transcription</keyword>
<dbReference type="Pfam" id="PF25583">
    <property type="entry name" value="WCX"/>
    <property type="match status" value="1"/>
</dbReference>
<dbReference type="InterPro" id="IPR036388">
    <property type="entry name" value="WH-like_DNA-bd_sf"/>
</dbReference>
<dbReference type="Proteomes" id="UP000051063">
    <property type="component" value="Unassembled WGS sequence"/>
</dbReference>
<evidence type="ECO:0000256" key="1">
    <source>
        <dbReference type="ARBA" id="ARBA00023015"/>
    </source>
</evidence>
<dbReference type="InterPro" id="IPR057727">
    <property type="entry name" value="WCX_dom"/>
</dbReference>
<dbReference type="Pfam" id="PF08279">
    <property type="entry name" value="HTH_11"/>
    <property type="match status" value="1"/>
</dbReference>
<feature type="domain" description="HTH deoR-type" evidence="3">
    <location>
        <begin position="2"/>
        <end position="60"/>
    </location>
</feature>
<dbReference type="InterPro" id="IPR001034">
    <property type="entry name" value="DeoR_HTH"/>
</dbReference>
<sequence length="305" mass="35355">MQIDRLFGIIYLLLDKKRATSKELAEHFEVSVRTILRDIETLSAAGIPIYTLQGKGGGISILDHYVLNKTMLTEEEQHHVLFALQSLSSTDHIDVSGILSKLSTLFDKSSNSWIQIDFSHWANREPDHERFETLKEAIIRKQAISFSYLNPYGDITKRKAYPLKVIFKAKSWYLQGYCLSKEDYRTFKITRMQHIEILPESFADKQIQLPPIQFSADAAYSHIHLKMHFASQVAYRVYDEFNQKDIIRNEDGSLLVSARLPDDEWLYSFLLSFGTAVRILEPQYVNENLLQKIEEIKTIHTQPIP</sequence>
<dbReference type="EMBL" id="LJJB01000013">
    <property type="protein sequence ID" value="KQL45078.1"/>
    <property type="molecule type" value="Genomic_DNA"/>
</dbReference>
<dbReference type="InterPro" id="IPR028349">
    <property type="entry name" value="PafC-like"/>
</dbReference>
<accession>A0ABR5N3J9</accession>